<keyword evidence="12" id="KW-1185">Reference proteome</keyword>
<name>A0AAV2HV01_LYMST</name>
<keyword evidence="5" id="KW-0479">Metal-binding</keyword>
<dbReference type="InterPro" id="IPR012292">
    <property type="entry name" value="Globin/Proto"/>
</dbReference>
<dbReference type="InterPro" id="IPR000971">
    <property type="entry name" value="Globin"/>
</dbReference>
<organism evidence="11 12">
    <name type="scientific">Lymnaea stagnalis</name>
    <name type="common">Great pond snail</name>
    <name type="synonym">Helix stagnalis</name>
    <dbReference type="NCBI Taxonomy" id="6523"/>
    <lineage>
        <taxon>Eukaryota</taxon>
        <taxon>Metazoa</taxon>
        <taxon>Spiralia</taxon>
        <taxon>Lophotrochozoa</taxon>
        <taxon>Mollusca</taxon>
        <taxon>Gastropoda</taxon>
        <taxon>Heterobranchia</taxon>
        <taxon>Euthyneura</taxon>
        <taxon>Panpulmonata</taxon>
        <taxon>Hygrophila</taxon>
        <taxon>Lymnaeoidea</taxon>
        <taxon>Lymnaeidae</taxon>
        <taxon>Lymnaea</taxon>
    </lineage>
</organism>
<keyword evidence="6" id="KW-0408">Iron</keyword>
<keyword evidence="7" id="KW-0514">Muscle protein</keyword>
<accession>A0AAV2HV01</accession>
<evidence type="ECO:0000313" key="11">
    <source>
        <dbReference type="EMBL" id="CAL1537375.1"/>
    </source>
</evidence>
<sequence length="195" mass="22641">MGCDLTKQTSVVISPEEAKEDGAEFSETQIDTIRSTWPLLSRDYIRVGLEVFMRIFNEIPSVRVLFDSFGITDIDNLEGHPLFREHAQKFMRVLEILVENLERPEAIQPHLVALGARHAAIDGYHPEYFRFYSKCLLEVWEKELGEEFISEVRDTWKEVIDFIVRCMAHGYHICTTDQLDNFVSETQHNSMNAKT</sequence>
<feature type="domain" description="Globin" evidence="10">
    <location>
        <begin position="24"/>
        <end position="172"/>
    </location>
</feature>
<evidence type="ECO:0000313" key="12">
    <source>
        <dbReference type="Proteomes" id="UP001497497"/>
    </source>
</evidence>
<comment type="caution">
    <text evidence="11">The sequence shown here is derived from an EMBL/GenBank/DDBJ whole genome shotgun (WGS) entry which is preliminary data.</text>
</comment>
<dbReference type="PROSITE" id="PS01033">
    <property type="entry name" value="GLOBIN"/>
    <property type="match status" value="1"/>
</dbReference>
<comment type="similarity">
    <text evidence="9">Belongs to the globin family.</text>
</comment>
<evidence type="ECO:0000256" key="1">
    <source>
        <dbReference type="ARBA" id="ARBA00013895"/>
    </source>
</evidence>
<evidence type="ECO:0000256" key="5">
    <source>
        <dbReference type="ARBA" id="ARBA00022723"/>
    </source>
</evidence>
<reference evidence="11 12" key="1">
    <citation type="submission" date="2024-04" db="EMBL/GenBank/DDBJ databases">
        <authorList>
            <consortium name="Genoscope - CEA"/>
            <person name="William W."/>
        </authorList>
    </citation>
    <scope>NUCLEOTIDE SEQUENCE [LARGE SCALE GENOMIC DNA]</scope>
</reference>
<evidence type="ECO:0000259" key="10">
    <source>
        <dbReference type="PROSITE" id="PS01033"/>
    </source>
</evidence>
<keyword evidence="2 9" id="KW-0813">Transport</keyword>
<evidence type="ECO:0000256" key="2">
    <source>
        <dbReference type="ARBA" id="ARBA00022448"/>
    </source>
</evidence>
<dbReference type="InterPro" id="IPR050532">
    <property type="entry name" value="Globin-like_OT"/>
</dbReference>
<dbReference type="Proteomes" id="UP001497497">
    <property type="component" value="Unassembled WGS sequence"/>
</dbReference>
<evidence type="ECO:0000256" key="6">
    <source>
        <dbReference type="ARBA" id="ARBA00023004"/>
    </source>
</evidence>
<dbReference type="Pfam" id="PF00042">
    <property type="entry name" value="Globin"/>
    <property type="match status" value="1"/>
</dbReference>
<evidence type="ECO:0000256" key="9">
    <source>
        <dbReference type="RuleBase" id="RU000356"/>
    </source>
</evidence>
<dbReference type="GO" id="GO:0020037">
    <property type="term" value="F:heme binding"/>
    <property type="evidence" value="ECO:0007669"/>
    <property type="project" value="InterPro"/>
</dbReference>
<dbReference type="GO" id="GO:0005344">
    <property type="term" value="F:oxygen carrier activity"/>
    <property type="evidence" value="ECO:0007669"/>
    <property type="project" value="UniProtKB-KW"/>
</dbReference>
<dbReference type="PANTHER" id="PTHR46458:SF1">
    <property type="entry name" value="GEO09476P1"/>
    <property type="match status" value="1"/>
</dbReference>
<evidence type="ECO:0000256" key="3">
    <source>
        <dbReference type="ARBA" id="ARBA00022617"/>
    </source>
</evidence>
<dbReference type="InterPro" id="IPR009050">
    <property type="entry name" value="Globin-like_sf"/>
</dbReference>
<dbReference type="EMBL" id="CAXITT010000260">
    <property type="protein sequence ID" value="CAL1537375.1"/>
    <property type="molecule type" value="Genomic_DNA"/>
</dbReference>
<dbReference type="Gene3D" id="1.10.490.10">
    <property type="entry name" value="Globins"/>
    <property type="match status" value="1"/>
</dbReference>
<protein>
    <recommendedName>
        <fullName evidence="1">Globin</fullName>
    </recommendedName>
    <alternativeName>
        <fullName evidence="8">Myoglobin</fullName>
    </alternativeName>
</protein>
<dbReference type="InterPro" id="IPR044399">
    <property type="entry name" value="Mb-like_M"/>
</dbReference>
<dbReference type="GO" id="GO:0019825">
    <property type="term" value="F:oxygen binding"/>
    <property type="evidence" value="ECO:0007669"/>
    <property type="project" value="InterPro"/>
</dbReference>
<proteinExistence type="inferred from homology"/>
<evidence type="ECO:0000256" key="7">
    <source>
        <dbReference type="ARBA" id="ARBA00023179"/>
    </source>
</evidence>
<dbReference type="PANTHER" id="PTHR46458">
    <property type="entry name" value="BLR2807 PROTEIN"/>
    <property type="match status" value="1"/>
</dbReference>
<dbReference type="AlphaFoldDB" id="A0AAV2HV01"/>
<keyword evidence="4 9" id="KW-0561">Oxygen transport</keyword>
<evidence type="ECO:0000256" key="4">
    <source>
        <dbReference type="ARBA" id="ARBA00022621"/>
    </source>
</evidence>
<gene>
    <name evidence="11" type="ORF">GSLYS_00011288001</name>
</gene>
<evidence type="ECO:0000256" key="8">
    <source>
        <dbReference type="ARBA" id="ARBA00030087"/>
    </source>
</evidence>
<dbReference type="CDD" id="cd01040">
    <property type="entry name" value="Mb-like"/>
    <property type="match status" value="1"/>
</dbReference>
<dbReference type="GO" id="GO:0046872">
    <property type="term" value="F:metal ion binding"/>
    <property type="evidence" value="ECO:0007669"/>
    <property type="project" value="UniProtKB-KW"/>
</dbReference>
<keyword evidence="3 9" id="KW-0349">Heme</keyword>
<dbReference type="SUPFAM" id="SSF46458">
    <property type="entry name" value="Globin-like"/>
    <property type="match status" value="1"/>
</dbReference>